<keyword evidence="6" id="KW-1185">Reference proteome</keyword>
<comment type="caution">
    <text evidence="5">The sequence shown here is derived from an EMBL/GenBank/DDBJ whole genome shotgun (WGS) entry which is preliminary data.</text>
</comment>
<evidence type="ECO:0000256" key="1">
    <source>
        <dbReference type="ARBA" id="ARBA00023015"/>
    </source>
</evidence>
<protein>
    <submittedName>
        <fullName evidence="5">GntR family transcriptional regulator</fullName>
    </submittedName>
</protein>
<dbReference type="SUPFAM" id="SSF46785">
    <property type="entry name" value="Winged helix' DNA-binding domain"/>
    <property type="match status" value="1"/>
</dbReference>
<keyword evidence="2" id="KW-0238">DNA-binding</keyword>
<dbReference type="AlphaFoldDB" id="A0A399IXC5"/>
<dbReference type="InterPro" id="IPR050679">
    <property type="entry name" value="Bact_HTH_transcr_reg"/>
</dbReference>
<name>A0A399IXC5_9RHOB</name>
<reference evidence="5 6" key="1">
    <citation type="submission" date="2018-08" db="EMBL/GenBank/DDBJ databases">
        <title>Pseudooceanicola sediminis CY03 in the family Rhodobacteracea.</title>
        <authorList>
            <person name="Zhang Y.-J."/>
        </authorList>
    </citation>
    <scope>NUCLEOTIDE SEQUENCE [LARGE SCALE GENOMIC DNA]</scope>
    <source>
        <strain evidence="5 6">CY03</strain>
    </source>
</reference>
<dbReference type="Proteomes" id="UP000265848">
    <property type="component" value="Unassembled WGS sequence"/>
</dbReference>
<dbReference type="PRINTS" id="PR00035">
    <property type="entry name" value="HTHGNTR"/>
</dbReference>
<evidence type="ECO:0000259" key="4">
    <source>
        <dbReference type="PROSITE" id="PS50949"/>
    </source>
</evidence>
<dbReference type="InterPro" id="IPR028978">
    <property type="entry name" value="Chorismate_lyase_/UTRA_dom_sf"/>
</dbReference>
<dbReference type="GO" id="GO:0003700">
    <property type="term" value="F:DNA-binding transcription factor activity"/>
    <property type="evidence" value="ECO:0007669"/>
    <property type="project" value="InterPro"/>
</dbReference>
<dbReference type="InterPro" id="IPR011663">
    <property type="entry name" value="UTRA"/>
</dbReference>
<dbReference type="SMART" id="SM00345">
    <property type="entry name" value="HTH_GNTR"/>
    <property type="match status" value="1"/>
</dbReference>
<dbReference type="PANTHER" id="PTHR44846">
    <property type="entry name" value="MANNOSYL-D-GLYCERATE TRANSPORT/METABOLISM SYSTEM REPRESSOR MNGR-RELATED"/>
    <property type="match status" value="1"/>
</dbReference>
<dbReference type="InterPro" id="IPR000524">
    <property type="entry name" value="Tscrpt_reg_HTH_GntR"/>
</dbReference>
<evidence type="ECO:0000256" key="2">
    <source>
        <dbReference type="ARBA" id="ARBA00023125"/>
    </source>
</evidence>
<feature type="domain" description="HTH gntR-type" evidence="4">
    <location>
        <begin position="26"/>
        <end position="94"/>
    </location>
</feature>
<dbReference type="GO" id="GO:0003677">
    <property type="term" value="F:DNA binding"/>
    <property type="evidence" value="ECO:0007669"/>
    <property type="project" value="UniProtKB-KW"/>
</dbReference>
<organism evidence="5 6">
    <name type="scientific">Pseudooceanicola sediminis</name>
    <dbReference type="NCBI Taxonomy" id="2211117"/>
    <lineage>
        <taxon>Bacteria</taxon>
        <taxon>Pseudomonadati</taxon>
        <taxon>Pseudomonadota</taxon>
        <taxon>Alphaproteobacteria</taxon>
        <taxon>Rhodobacterales</taxon>
        <taxon>Paracoccaceae</taxon>
        <taxon>Pseudooceanicola</taxon>
    </lineage>
</organism>
<dbReference type="PROSITE" id="PS50949">
    <property type="entry name" value="HTH_GNTR"/>
    <property type="match status" value="1"/>
</dbReference>
<dbReference type="InterPro" id="IPR036390">
    <property type="entry name" value="WH_DNA-bd_sf"/>
</dbReference>
<accession>A0A399IXC5</accession>
<keyword evidence="3" id="KW-0804">Transcription</keyword>
<dbReference type="EMBL" id="QWJJ01000015">
    <property type="protein sequence ID" value="RII37630.1"/>
    <property type="molecule type" value="Genomic_DNA"/>
</dbReference>
<dbReference type="SMART" id="SM00866">
    <property type="entry name" value="UTRA"/>
    <property type="match status" value="1"/>
</dbReference>
<keyword evidence="1" id="KW-0805">Transcription regulation</keyword>
<dbReference type="InterPro" id="IPR036388">
    <property type="entry name" value="WH-like_DNA-bd_sf"/>
</dbReference>
<dbReference type="Gene3D" id="1.10.10.10">
    <property type="entry name" value="Winged helix-like DNA-binding domain superfamily/Winged helix DNA-binding domain"/>
    <property type="match status" value="1"/>
</dbReference>
<sequence>MTGQTTFAGRNVTAQNNATLDSASPVPLYQQLFLLLRNQIHAGALRPGQKVMGEAELCDTFDVSRITAKRALNELADSGLVVRQRGRGTLVSDRLPPQPMSSSIDGLLETVGQMGRHTSVRVLFSDMVIASQEAAAKLRLGGGDRALLTQRVRYLADQPMSYLEVWVPEDIGAMILGQKPSQTPVLIQLEQAGVAVASATQTISATLADGTSASALGVPMGAPLIDSRRVVFDAGGRPVEFIRVLYRPELYHYEISMQRVEGDNGRSWIPGSAPQV</sequence>
<proteinExistence type="predicted"/>
<evidence type="ECO:0000256" key="3">
    <source>
        <dbReference type="ARBA" id="ARBA00023163"/>
    </source>
</evidence>
<dbReference type="Pfam" id="PF00392">
    <property type="entry name" value="GntR"/>
    <property type="match status" value="1"/>
</dbReference>
<dbReference type="GO" id="GO:0045892">
    <property type="term" value="P:negative regulation of DNA-templated transcription"/>
    <property type="evidence" value="ECO:0007669"/>
    <property type="project" value="TreeGrafter"/>
</dbReference>
<dbReference type="Pfam" id="PF07702">
    <property type="entry name" value="UTRA"/>
    <property type="match status" value="1"/>
</dbReference>
<gene>
    <name evidence="5" type="ORF">DL237_15970</name>
</gene>
<dbReference type="Gene3D" id="3.40.1410.10">
    <property type="entry name" value="Chorismate lyase-like"/>
    <property type="match status" value="1"/>
</dbReference>
<dbReference type="PANTHER" id="PTHR44846:SF1">
    <property type="entry name" value="MANNOSYL-D-GLYCERATE TRANSPORT_METABOLISM SYSTEM REPRESSOR MNGR-RELATED"/>
    <property type="match status" value="1"/>
</dbReference>
<dbReference type="CDD" id="cd07377">
    <property type="entry name" value="WHTH_GntR"/>
    <property type="match status" value="1"/>
</dbReference>
<evidence type="ECO:0000313" key="6">
    <source>
        <dbReference type="Proteomes" id="UP000265848"/>
    </source>
</evidence>
<evidence type="ECO:0000313" key="5">
    <source>
        <dbReference type="EMBL" id="RII37630.1"/>
    </source>
</evidence>
<dbReference type="SUPFAM" id="SSF64288">
    <property type="entry name" value="Chorismate lyase-like"/>
    <property type="match status" value="1"/>
</dbReference>